<dbReference type="Proteomes" id="UP000682733">
    <property type="component" value="Unassembled WGS sequence"/>
</dbReference>
<proteinExistence type="predicted"/>
<dbReference type="EMBL" id="CAJOBA010005261">
    <property type="protein sequence ID" value="CAF3738023.1"/>
    <property type="molecule type" value="Genomic_DNA"/>
</dbReference>
<dbReference type="SMART" id="SM00248">
    <property type="entry name" value="ANK"/>
    <property type="match status" value="3"/>
</dbReference>
<keyword evidence="2 3" id="KW-0040">ANK repeat</keyword>
<evidence type="ECO:0000256" key="2">
    <source>
        <dbReference type="ARBA" id="ARBA00023043"/>
    </source>
</evidence>
<dbReference type="SUPFAM" id="SSF48403">
    <property type="entry name" value="Ankyrin repeat"/>
    <property type="match status" value="1"/>
</dbReference>
<dbReference type="PANTHER" id="PTHR24188:SF29">
    <property type="entry name" value="GH09064P"/>
    <property type="match status" value="1"/>
</dbReference>
<gene>
    <name evidence="5" type="ORF">OVA965_LOCUS12861</name>
    <name evidence="6" type="ORF">TMI583_LOCUS12864</name>
</gene>
<evidence type="ECO:0000313" key="5">
    <source>
        <dbReference type="EMBL" id="CAF0966177.1"/>
    </source>
</evidence>
<dbReference type="AlphaFoldDB" id="A0A8S2IEA1"/>
<evidence type="ECO:0000256" key="4">
    <source>
        <dbReference type="SAM" id="MobiDB-lite"/>
    </source>
</evidence>
<dbReference type="InterPro" id="IPR002110">
    <property type="entry name" value="Ankyrin_rpt"/>
</dbReference>
<name>A0A8S2IEA1_9BILA</name>
<organism evidence="6 7">
    <name type="scientific">Didymodactylos carnosus</name>
    <dbReference type="NCBI Taxonomy" id="1234261"/>
    <lineage>
        <taxon>Eukaryota</taxon>
        <taxon>Metazoa</taxon>
        <taxon>Spiralia</taxon>
        <taxon>Gnathifera</taxon>
        <taxon>Rotifera</taxon>
        <taxon>Eurotatoria</taxon>
        <taxon>Bdelloidea</taxon>
        <taxon>Philodinida</taxon>
        <taxon>Philodinidae</taxon>
        <taxon>Didymodactylos</taxon>
    </lineage>
</organism>
<comment type="caution">
    <text evidence="6">The sequence shown here is derived from an EMBL/GenBank/DDBJ whole genome shotgun (WGS) entry which is preliminary data.</text>
</comment>
<dbReference type="Pfam" id="PF12796">
    <property type="entry name" value="Ank_2"/>
    <property type="match status" value="2"/>
</dbReference>
<evidence type="ECO:0000256" key="3">
    <source>
        <dbReference type="PROSITE-ProRule" id="PRU00023"/>
    </source>
</evidence>
<evidence type="ECO:0000313" key="7">
    <source>
        <dbReference type="Proteomes" id="UP000682733"/>
    </source>
</evidence>
<dbReference type="PROSITE" id="PS50088">
    <property type="entry name" value="ANK_REPEAT"/>
    <property type="match status" value="1"/>
</dbReference>
<dbReference type="PROSITE" id="PS50297">
    <property type="entry name" value="ANK_REP_REGION"/>
    <property type="match status" value="1"/>
</dbReference>
<dbReference type="EMBL" id="CAJNOK010005256">
    <property type="protein sequence ID" value="CAF0966177.1"/>
    <property type="molecule type" value="Genomic_DNA"/>
</dbReference>
<reference evidence="6" key="1">
    <citation type="submission" date="2021-02" db="EMBL/GenBank/DDBJ databases">
        <authorList>
            <person name="Nowell W R."/>
        </authorList>
    </citation>
    <scope>NUCLEOTIDE SEQUENCE</scope>
</reference>
<accession>A0A8S2IEA1</accession>
<keyword evidence="1" id="KW-0677">Repeat</keyword>
<dbReference type="Proteomes" id="UP000677228">
    <property type="component" value="Unassembled WGS sequence"/>
</dbReference>
<feature type="region of interest" description="Disordered" evidence="4">
    <location>
        <begin position="28"/>
        <end position="51"/>
    </location>
</feature>
<dbReference type="InterPro" id="IPR036770">
    <property type="entry name" value="Ankyrin_rpt-contain_sf"/>
</dbReference>
<evidence type="ECO:0000313" key="6">
    <source>
        <dbReference type="EMBL" id="CAF3738023.1"/>
    </source>
</evidence>
<dbReference type="PANTHER" id="PTHR24188">
    <property type="entry name" value="ANKYRIN REPEAT PROTEIN"/>
    <property type="match status" value="1"/>
</dbReference>
<evidence type="ECO:0000256" key="1">
    <source>
        <dbReference type="ARBA" id="ARBA00022737"/>
    </source>
</evidence>
<dbReference type="Gene3D" id="1.25.40.20">
    <property type="entry name" value="Ankyrin repeat-containing domain"/>
    <property type="match status" value="1"/>
</dbReference>
<protein>
    <submittedName>
        <fullName evidence="6">Uncharacterized protein</fullName>
    </submittedName>
</protein>
<feature type="repeat" description="ANK" evidence="3">
    <location>
        <begin position="225"/>
        <end position="257"/>
    </location>
</feature>
<sequence length="524" mass="60056">MNARDEKELNTCLNSIIRQVDEVLEKLKNKQKRPPTSTSQPETGDAPLFNNSVQNNNVNTFTLDNDETDLLDTLTSDVQNILRTSLPLLSNFCSTYIEEYLHQHHFSREQAVFTEGLTANILYTFQHDLHGLLMAAKAYPAALRGELKIVKEFLKRFPNYKDKAGYWGTTLLYSAARNNHMPIVKYLIESIGCSVNAQNTEDINFALSIDNASTTSGSFRPDPKAASTALHAACYNNNLDIVKYLIDKGANYFVLNQLGETPIQNAQHNQEIESFFRNYLILTYTTLPNAPLPNATILGSQNRAVNDCIWEYKLVSEDVAWKEFTQSEHDTLSTSLRPTTDRQKQFSNTIYLSVQQGTYSVQLLTFLRGGRNQDPNPMSRDRLAWIRCRGSSIANFDIHCTWQMMLVQHNRINAETTKPPSLEALAIPVTYDSKFQLQLHNWYTCDTTVTDILDHTMNYRRKCVDIDCKYIGTVTANLHTFTFFNNEKTILGFIRWIPKFISNIHVFIQSFNIWIFNLFDGYHV</sequence>